<dbReference type="RefSeq" id="WP_240483381.1">
    <property type="nucleotide sequence ID" value="NZ_CP012152.1"/>
</dbReference>
<reference evidence="2" key="1">
    <citation type="submission" date="2022-05" db="EMBL/GenBank/DDBJ databases">
        <title>Genome-based reclassification of Anoxybacillus salavatliensis Cihan et al. as a later heterotypic synonym of Anoxybacillus gonensis Belduz et al. 2003.</title>
        <authorList>
            <person name="Inan Bektas K."/>
            <person name="Guler H.I."/>
            <person name="Belduz A.O."/>
            <person name="Canakci S."/>
        </authorList>
    </citation>
    <scope>NUCLEOTIDE SEQUENCE</scope>
    <source>
        <strain evidence="2">NCIMB 13933</strain>
    </source>
</reference>
<dbReference type="InterPro" id="IPR005068">
    <property type="entry name" value="Phage_lambda_Stf-r2"/>
</dbReference>
<gene>
    <name evidence="2" type="ORF">NBU54_03600</name>
</gene>
<protein>
    <submittedName>
        <fullName evidence="2">Tail fiber protein</fullName>
    </submittedName>
</protein>
<dbReference type="InterPro" id="IPR022225">
    <property type="entry name" value="Phage_tail_fibre_N"/>
</dbReference>
<comment type="caution">
    <text evidence="2">The sequence shown here is derived from an EMBL/GenBank/DDBJ whole genome shotgun (WGS) entry which is preliminary data.</text>
</comment>
<dbReference type="EMBL" id="JAMOGB010000002">
    <property type="protein sequence ID" value="MDO0876766.1"/>
    <property type="molecule type" value="Genomic_DNA"/>
</dbReference>
<sequence>MSAFGGLIMTNRGRILQTKAQTGVQLTFTRIALGDGSLSGQSILELNQLINEKKSVSITKLKTQPDGKAVVGAVLSNQDITTGFYWREIGVFAQDPDIGEILYCYGNAGSAAEYIPAGGGSDIIEKNIDIITIVGNASNVSATINQSLVFETPEGAQEKVDAHANDTTKHITEAERIAWNSKADQNHTHAFSDITGKPTTLAGYGITDAVSSSDVVSTPTANKILKLDANAKLPASITGNADGNAATASKLQTARTISLSGDATGSTSFDGSANAAISVTLANSGVTSGTYTKVTVDSKGRVTAGQSLSASDIPNLDWSKITSGKPTTLAGYGITDAIPASQKGAANGVASLDSGAKVPTSQLPSASTSAAGIVQLNNTTNSTSTTQAATANAVKQAYDKATQAETNAKSYTDQQLAAHLADNVKHITAEERAVWNSAEANAKAYTDSAPEAMQRNLERFSKYKSGKDSNGIYTTVEYKRADGTLFARSVLSGGTSPQYTTRTITYYDTDGTTVIDTVTYNLIYDTDGNLKDEVLA</sequence>
<evidence type="ECO:0000313" key="2">
    <source>
        <dbReference type="EMBL" id="MDO0876766.1"/>
    </source>
</evidence>
<organism evidence="2 3">
    <name type="scientific">Anoxybacillus gonensis</name>
    <dbReference type="NCBI Taxonomy" id="198467"/>
    <lineage>
        <taxon>Bacteria</taxon>
        <taxon>Bacillati</taxon>
        <taxon>Bacillota</taxon>
        <taxon>Bacilli</taxon>
        <taxon>Bacillales</taxon>
        <taxon>Anoxybacillaceae</taxon>
        <taxon>Anoxybacillus</taxon>
    </lineage>
</organism>
<dbReference type="Pfam" id="PF03406">
    <property type="entry name" value="Phage_fiber_2"/>
    <property type="match status" value="1"/>
</dbReference>
<evidence type="ECO:0000259" key="1">
    <source>
        <dbReference type="Pfam" id="PF12571"/>
    </source>
</evidence>
<keyword evidence="3" id="KW-1185">Reference proteome</keyword>
<dbReference type="GO" id="GO:0019062">
    <property type="term" value="P:virion attachment to host cell"/>
    <property type="evidence" value="ECO:0007669"/>
    <property type="project" value="InterPro"/>
</dbReference>
<dbReference type="AlphaFoldDB" id="A0AAW7TGF7"/>
<dbReference type="Proteomes" id="UP001176117">
    <property type="component" value="Unassembled WGS sequence"/>
</dbReference>
<dbReference type="GO" id="GO:0046718">
    <property type="term" value="P:symbiont entry into host cell"/>
    <property type="evidence" value="ECO:0007669"/>
    <property type="project" value="InterPro"/>
</dbReference>
<name>A0AAW7TGF7_9BACL</name>
<feature type="domain" description="Phage tail fibre protein N-terminal" evidence="1">
    <location>
        <begin position="8"/>
        <end position="152"/>
    </location>
</feature>
<accession>A0AAW7TGF7</accession>
<evidence type="ECO:0000313" key="3">
    <source>
        <dbReference type="Proteomes" id="UP001176117"/>
    </source>
</evidence>
<dbReference type="Pfam" id="PF12571">
    <property type="entry name" value="Phage_tail_fib"/>
    <property type="match status" value="1"/>
</dbReference>
<proteinExistence type="predicted"/>